<feature type="region of interest" description="Disordered" evidence="1">
    <location>
        <begin position="91"/>
        <end position="126"/>
    </location>
</feature>
<evidence type="ECO:0000313" key="5">
    <source>
        <dbReference type="Proteomes" id="UP001501556"/>
    </source>
</evidence>
<keyword evidence="2" id="KW-1133">Transmembrane helix</keyword>
<feature type="compositionally biased region" description="Basic and acidic residues" evidence="1">
    <location>
        <begin position="21"/>
        <end position="36"/>
    </location>
</feature>
<feature type="region of interest" description="Disordered" evidence="1">
    <location>
        <begin position="1"/>
        <end position="38"/>
    </location>
</feature>
<keyword evidence="2" id="KW-0472">Membrane</keyword>
<evidence type="ECO:0000259" key="3">
    <source>
        <dbReference type="Pfam" id="PF12508"/>
    </source>
</evidence>
<feature type="transmembrane region" description="Helical" evidence="2">
    <location>
        <begin position="46"/>
        <end position="66"/>
    </location>
</feature>
<feature type="domain" description="Conjugative transposon TraM C-terminal" evidence="3">
    <location>
        <begin position="312"/>
        <end position="459"/>
    </location>
</feature>
<dbReference type="Proteomes" id="UP001501556">
    <property type="component" value="Unassembled WGS sequence"/>
</dbReference>
<sequence length="475" mass="50841">MESANPNNQAPAMGSPDNDDQERFGPERPDPTDKPKATPVELLRKNWMAVALGLLLLVGGGLYLWLRSATQAAQQNREVVAAASENIEPEIRAAPKASTEAVSPSVQMEQQRRQEQESQSAPVRPNTDEVAEVFVVDTTSQALRRKRRAAANIAAARRRQDEARLAAADVDTIETTIQDATTGSYRSETMIVPRRRPGQAVGSAARRASSGAARGVRKALLPANDTDGTPFETDPDVLSMLSTSPPETRAAYERMTGKRYRDPNVAAQALANRAAGMGSNLPDGFNTVKVGNSSRMMAQGNQQELVPDVFFKCVINGEQKVRTGSVVMLRLQEDAVVSGVTFPKNSIFAGMASVGTNNVTLEVNRLGPTRVAAQIYDYNYMPGIMIDPVKRVAKDASLAGQDLQQQSTQEVSTAIDRSASAANSVVGVGGRVAMGMLARPKTRTKLRDVLLPDGYPILITTAAAGQMGPASANGR</sequence>
<keyword evidence="5" id="KW-1185">Reference proteome</keyword>
<gene>
    <name evidence="4" type="ORF">GCM10022407_26120</name>
</gene>
<dbReference type="InterPro" id="IPR055407">
    <property type="entry name" value="TraM_C"/>
</dbReference>
<proteinExistence type="predicted"/>
<accession>A0ABP7QC71</accession>
<protein>
    <recommendedName>
        <fullName evidence="3">Conjugative transposon TraM C-terminal domain-containing protein</fullName>
    </recommendedName>
</protein>
<reference evidence="5" key="1">
    <citation type="journal article" date="2019" name="Int. J. Syst. Evol. Microbiol.">
        <title>The Global Catalogue of Microorganisms (GCM) 10K type strain sequencing project: providing services to taxonomists for standard genome sequencing and annotation.</title>
        <authorList>
            <consortium name="The Broad Institute Genomics Platform"/>
            <consortium name="The Broad Institute Genome Sequencing Center for Infectious Disease"/>
            <person name="Wu L."/>
            <person name="Ma J."/>
        </authorList>
    </citation>
    <scope>NUCLEOTIDE SEQUENCE [LARGE SCALE GENOMIC DNA]</scope>
    <source>
        <strain evidence="5">JCM 17217</strain>
    </source>
</reference>
<feature type="region of interest" description="Disordered" evidence="1">
    <location>
        <begin position="222"/>
        <end position="247"/>
    </location>
</feature>
<organism evidence="4 5">
    <name type="scientific">Hymenobacter antarcticus</name>
    <dbReference type="NCBI Taxonomy" id="486270"/>
    <lineage>
        <taxon>Bacteria</taxon>
        <taxon>Pseudomonadati</taxon>
        <taxon>Bacteroidota</taxon>
        <taxon>Cytophagia</taxon>
        <taxon>Cytophagales</taxon>
        <taxon>Hymenobacteraceae</taxon>
        <taxon>Hymenobacter</taxon>
    </lineage>
</organism>
<comment type="caution">
    <text evidence="4">The sequence shown here is derived from an EMBL/GenBank/DDBJ whole genome shotgun (WGS) entry which is preliminary data.</text>
</comment>
<dbReference type="Pfam" id="PF12508">
    <property type="entry name" value="Transposon_TraM"/>
    <property type="match status" value="1"/>
</dbReference>
<evidence type="ECO:0000313" key="4">
    <source>
        <dbReference type="EMBL" id="GAA3979677.1"/>
    </source>
</evidence>
<dbReference type="RefSeq" id="WP_345125085.1">
    <property type="nucleotide sequence ID" value="NZ_BAABDI010000018.1"/>
</dbReference>
<evidence type="ECO:0000256" key="2">
    <source>
        <dbReference type="SAM" id="Phobius"/>
    </source>
</evidence>
<name>A0ABP7QC71_9BACT</name>
<feature type="compositionally biased region" description="Polar residues" evidence="1">
    <location>
        <begin position="1"/>
        <end position="10"/>
    </location>
</feature>
<keyword evidence="2" id="KW-0812">Transmembrane</keyword>
<evidence type="ECO:0000256" key="1">
    <source>
        <dbReference type="SAM" id="MobiDB-lite"/>
    </source>
</evidence>
<dbReference type="EMBL" id="BAABDI010000018">
    <property type="protein sequence ID" value="GAA3979677.1"/>
    <property type="molecule type" value="Genomic_DNA"/>
</dbReference>